<dbReference type="EMBL" id="NMUL01000060">
    <property type="protein sequence ID" value="OXM60506.1"/>
    <property type="molecule type" value="Genomic_DNA"/>
</dbReference>
<evidence type="ECO:0000313" key="3">
    <source>
        <dbReference type="Proteomes" id="UP000215199"/>
    </source>
</evidence>
<dbReference type="Pfam" id="PF18476">
    <property type="entry name" value="PIN_8"/>
    <property type="match status" value="1"/>
</dbReference>
<sequence>MFTEFVDNSQTIVGAILKEAEDASAAVGKLMQQMGFVAARQLRRFSTADPRGKTVLRKVELEVRTLQGVLVSAGHHGSDPEQALTAHALAATDRIRNFMSGRVGPEPTAAKRAAWIADSQWRVREEKAPSWGDRKKKELLRHNDCLIWHEMLDFAGAQVPRRAVVFVTRDLKDGSWVAHRNGQAAGAHPDLVDEMRAQTSTQLIVMTTADLVAYVKHSESKQVWKADTGWGEEASTSSIRPVPSFFPD</sequence>
<keyword evidence="3" id="KW-1185">Reference proteome</keyword>
<feature type="domain" description="PIN like" evidence="1">
    <location>
        <begin position="2"/>
        <end position="188"/>
    </location>
</feature>
<dbReference type="AlphaFoldDB" id="A0A229SNQ1"/>
<evidence type="ECO:0000259" key="1">
    <source>
        <dbReference type="Pfam" id="PF18476"/>
    </source>
</evidence>
<reference evidence="3" key="1">
    <citation type="submission" date="2017-07" db="EMBL/GenBank/DDBJ databases">
        <title>Comparative genome mining reveals phylogenetic distribution patterns of secondary metabolites in Amycolatopsis.</title>
        <authorList>
            <person name="Adamek M."/>
            <person name="Alanjary M."/>
            <person name="Sales-Ortells H."/>
            <person name="Goodfellow M."/>
            <person name="Bull A.T."/>
            <person name="Kalinowski J."/>
            <person name="Ziemert N."/>
        </authorList>
    </citation>
    <scope>NUCLEOTIDE SEQUENCE [LARGE SCALE GENOMIC DNA]</scope>
    <source>
        <strain evidence="3">H5</strain>
    </source>
</reference>
<accession>A0A229SNQ1</accession>
<dbReference type="InterPro" id="IPR041578">
    <property type="entry name" value="PIN_8"/>
</dbReference>
<dbReference type="Proteomes" id="UP000215199">
    <property type="component" value="Unassembled WGS sequence"/>
</dbReference>
<proteinExistence type="predicted"/>
<evidence type="ECO:0000313" key="2">
    <source>
        <dbReference type="EMBL" id="OXM60506.1"/>
    </source>
</evidence>
<protein>
    <recommendedName>
        <fullName evidence="1">PIN like domain-containing protein</fullName>
    </recommendedName>
</protein>
<organism evidence="2 3">
    <name type="scientific">Amycolatopsis vastitatis</name>
    <dbReference type="NCBI Taxonomy" id="1905142"/>
    <lineage>
        <taxon>Bacteria</taxon>
        <taxon>Bacillati</taxon>
        <taxon>Actinomycetota</taxon>
        <taxon>Actinomycetes</taxon>
        <taxon>Pseudonocardiales</taxon>
        <taxon>Pseudonocardiaceae</taxon>
        <taxon>Amycolatopsis</taxon>
    </lineage>
</organism>
<gene>
    <name evidence="2" type="ORF">CF165_42560</name>
</gene>
<name>A0A229SNQ1_9PSEU</name>
<comment type="caution">
    <text evidence="2">The sequence shown here is derived from an EMBL/GenBank/DDBJ whole genome shotgun (WGS) entry which is preliminary data.</text>
</comment>